<dbReference type="OrthoDB" id="10252718at2759"/>
<dbReference type="GO" id="GO:0005762">
    <property type="term" value="C:mitochondrial large ribosomal subunit"/>
    <property type="evidence" value="ECO:0007669"/>
    <property type="project" value="TreeGrafter"/>
</dbReference>
<evidence type="ECO:0000256" key="7">
    <source>
        <dbReference type="ARBA" id="ARBA00035179"/>
    </source>
</evidence>
<dbReference type="GO" id="GO:0003735">
    <property type="term" value="F:structural constituent of ribosome"/>
    <property type="evidence" value="ECO:0007669"/>
    <property type="project" value="TreeGrafter"/>
</dbReference>
<dbReference type="EMBL" id="KV454543">
    <property type="protein sequence ID" value="ODV65857.1"/>
    <property type="molecule type" value="Genomic_DNA"/>
</dbReference>
<protein>
    <recommendedName>
        <fullName evidence="7">Large ribosomal subunit protein mL54</fullName>
    </recommendedName>
</protein>
<sequence>MNESLGKSTCKAGTILNLKIRKAGDEPVALEDSEYPEWLWDSLNKEKMDEDFKKVDFMRWRKRQIGKQNASRIKNNNFLSQV</sequence>
<keyword evidence="2" id="KW-0809">Transit peptide</keyword>
<keyword evidence="4" id="KW-0496">Mitochondrion</keyword>
<reference evidence="9" key="1">
    <citation type="submission" date="2016-05" db="EMBL/GenBank/DDBJ databases">
        <title>Comparative genomics of biotechnologically important yeasts.</title>
        <authorList>
            <consortium name="DOE Joint Genome Institute"/>
            <person name="Riley R."/>
            <person name="Haridas S."/>
            <person name="Wolfe K.H."/>
            <person name="Lopes M.R."/>
            <person name="Hittinger C.T."/>
            <person name="Goker M."/>
            <person name="Salamov A."/>
            <person name="Wisecaver J."/>
            <person name="Long T.M."/>
            <person name="Aerts A.L."/>
            <person name="Barry K."/>
            <person name="Choi C."/>
            <person name="Clum A."/>
            <person name="Coughlan A.Y."/>
            <person name="Deshpande S."/>
            <person name="Douglass A.P."/>
            <person name="Hanson S.J."/>
            <person name="Klenk H.-P."/>
            <person name="Labutti K."/>
            <person name="Lapidus A."/>
            <person name="Lindquist E."/>
            <person name="Lipzen A."/>
            <person name="Meier-Kolthoff J.P."/>
            <person name="Ohm R.A."/>
            <person name="Otillar R.P."/>
            <person name="Pangilinan J."/>
            <person name="Peng Y."/>
            <person name="Rokas A."/>
            <person name="Rosa C.A."/>
            <person name="Scheuner C."/>
            <person name="Sibirny A.A."/>
            <person name="Slot J.C."/>
            <person name="Stielow J.B."/>
            <person name="Sun H."/>
            <person name="Kurtzman C.P."/>
            <person name="Blackwell M."/>
            <person name="Grigoriev I.V."/>
            <person name="Jeffries T.W."/>
        </authorList>
    </citation>
    <scope>NUCLEOTIDE SEQUENCE [LARGE SCALE GENOMIC DNA]</scope>
    <source>
        <strain evidence="9">NRRL Y-1933</strain>
    </source>
</reference>
<evidence type="ECO:0000256" key="1">
    <source>
        <dbReference type="ARBA" id="ARBA00004173"/>
    </source>
</evidence>
<evidence type="ECO:0000256" key="2">
    <source>
        <dbReference type="ARBA" id="ARBA00022946"/>
    </source>
</evidence>
<dbReference type="GeneID" id="30996118"/>
<evidence type="ECO:0000256" key="3">
    <source>
        <dbReference type="ARBA" id="ARBA00022980"/>
    </source>
</evidence>
<dbReference type="Pfam" id="PF08561">
    <property type="entry name" value="Ribosomal_L37"/>
    <property type="match status" value="1"/>
</dbReference>
<comment type="similarity">
    <text evidence="6">Belongs to the mitochondrion-specific ribosomal protein mL54 family.</text>
</comment>
<accession>A0A1E4RF15</accession>
<dbReference type="InterPro" id="IPR013870">
    <property type="entry name" value="Ribosomal_mL54"/>
</dbReference>
<dbReference type="RefSeq" id="XP_020074924.1">
    <property type="nucleotide sequence ID" value="XM_020221569.1"/>
</dbReference>
<dbReference type="STRING" id="984485.A0A1E4RF15"/>
<evidence type="ECO:0000313" key="9">
    <source>
        <dbReference type="Proteomes" id="UP000095085"/>
    </source>
</evidence>
<dbReference type="Proteomes" id="UP000095085">
    <property type="component" value="Unassembled WGS sequence"/>
</dbReference>
<organism evidence="8 9">
    <name type="scientific">Hyphopichia burtonii NRRL Y-1933</name>
    <dbReference type="NCBI Taxonomy" id="984485"/>
    <lineage>
        <taxon>Eukaryota</taxon>
        <taxon>Fungi</taxon>
        <taxon>Dikarya</taxon>
        <taxon>Ascomycota</taxon>
        <taxon>Saccharomycotina</taxon>
        <taxon>Pichiomycetes</taxon>
        <taxon>Debaryomycetaceae</taxon>
        <taxon>Hyphopichia</taxon>
    </lineage>
</organism>
<comment type="subcellular location">
    <subcellularLocation>
        <location evidence="1">Mitochondrion</location>
    </subcellularLocation>
</comment>
<gene>
    <name evidence="8" type="ORF">HYPBUDRAFT_153481</name>
</gene>
<evidence type="ECO:0000256" key="4">
    <source>
        <dbReference type="ARBA" id="ARBA00023128"/>
    </source>
</evidence>
<dbReference type="AlphaFoldDB" id="A0A1E4RF15"/>
<dbReference type="PANTHER" id="PTHR28595:SF1">
    <property type="entry name" value="LARGE RIBOSOMAL SUBUNIT PROTEIN ML54"/>
    <property type="match status" value="1"/>
</dbReference>
<proteinExistence type="inferred from homology"/>
<name>A0A1E4RF15_9ASCO</name>
<evidence type="ECO:0000256" key="6">
    <source>
        <dbReference type="ARBA" id="ARBA00033752"/>
    </source>
</evidence>
<keyword evidence="5" id="KW-0687">Ribonucleoprotein</keyword>
<dbReference type="PANTHER" id="PTHR28595">
    <property type="entry name" value="39S RIBOSOMAL PROTEIN L54, MITOCHONDRIAL"/>
    <property type="match status" value="1"/>
</dbReference>
<keyword evidence="3" id="KW-0689">Ribosomal protein</keyword>
<evidence type="ECO:0000313" key="8">
    <source>
        <dbReference type="EMBL" id="ODV65857.1"/>
    </source>
</evidence>
<evidence type="ECO:0000256" key="5">
    <source>
        <dbReference type="ARBA" id="ARBA00023274"/>
    </source>
</evidence>
<keyword evidence="9" id="KW-1185">Reference proteome</keyword>